<organism evidence="12 13">
    <name type="scientific">Armatimonas rosea</name>
    <dbReference type="NCBI Taxonomy" id="685828"/>
    <lineage>
        <taxon>Bacteria</taxon>
        <taxon>Bacillati</taxon>
        <taxon>Armatimonadota</taxon>
        <taxon>Armatimonadia</taxon>
        <taxon>Armatimonadales</taxon>
        <taxon>Armatimonadaceae</taxon>
        <taxon>Armatimonas</taxon>
    </lineage>
</organism>
<gene>
    <name evidence="12" type="ORF">HNQ39_001327</name>
</gene>
<dbReference type="GO" id="GO:0019354">
    <property type="term" value="P:siroheme biosynthetic process"/>
    <property type="evidence" value="ECO:0007669"/>
    <property type="project" value="UniProtKB-UniPathway"/>
</dbReference>
<evidence type="ECO:0000256" key="3">
    <source>
        <dbReference type="ARBA" id="ARBA00023002"/>
    </source>
</evidence>
<dbReference type="PANTHER" id="PTHR35330">
    <property type="entry name" value="SIROHEME BIOSYNTHESIS PROTEIN MET8"/>
    <property type="match status" value="1"/>
</dbReference>
<evidence type="ECO:0000313" key="13">
    <source>
        <dbReference type="Proteomes" id="UP000520814"/>
    </source>
</evidence>
<dbReference type="Proteomes" id="UP000520814">
    <property type="component" value="Unassembled WGS sequence"/>
</dbReference>
<dbReference type="SUPFAM" id="SSF53448">
    <property type="entry name" value="Nucleotide-diphospho-sugar transferases"/>
    <property type="match status" value="1"/>
</dbReference>
<dbReference type="NCBIfam" id="TIGR01470">
    <property type="entry name" value="cysG_Nterm"/>
    <property type="match status" value="1"/>
</dbReference>
<dbReference type="GO" id="GO:0005525">
    <property type="term" value="F:GTP binding"/>
    <property type="evidence" value="ECO:0007669"/>
    <property type="project" value="UniProtKB-KW"/>
</dbReference>
<dbReference type="InterPro" id="IPR036291">
    <property type="entry name" value="NAD(P)-bd_dom_sf"/>
</dbReference>
<dbReference type="Pfam" id="PF13241">
    <property type="entry name" value="NAD_binding_7"/>
    <property type="match status" value="1"/>
</dbReference>
<dbReference type="Gene3D" id="3.90.550.10">
    <property type="entry name" value="Spore Coat Polysaccharide Biosynthesis Protein SpsA, Chain A"/>
    <property type="match status" value="1"/>
</dbReference>
<evidence type="ECO:0000313" key="12">
    <source>
        <dbReference type="EMBL" id="MBB6049565.1"/>
    </source>
</evidence>
<dbReference type="SUPFAM" id="SSF75615">
    <property type="entry name" value="Siroheme synthase middle domains-like"/>
    <property type="match status" value="1"/>
</dbReference>
<protein>
    <recommendedName>
        <fullName evidence="2">precorrin-2 dehydrogenase</fullName>
        <ecNumber evidence="2">1.3.1.76</ecNumber>
    </recommendedName>
</protein>
<comment type="pathway">
    <text evidence="1">Porphyrin-containing compound metabolism; siroheme biosynthesis; sirohydrochlorin from precorrin-2: step 1/1.</text>
</comment>
<dbReference type="GO" id="GO:0004325">
    <property type="term" value="F:ferrochelatase activity"/>
    <property type="evidence" value="ECO:0007669"/>
    <property type="project" value="InterPro"/>
</dbReference>
<dbReference type="InterPro" id="IPR006367">
    <property type="entry name" value="Sirohaem_synthase_N"/>
</dbReference>
<dbReference type="Gene3D" id="1.10.8.210">
    <property type="entry name" value="Sirohaem synthase, dimerisation domain"/>
    <property type="match status" value="1"/>
</dbReference>
<dbReference type="InterPro" id="IPR029044">
    <property type="entry name" value="Nucleotide-diphossugar_trans"/>
</dbReference>
<dbReference type="Pfam" id="PF10414">
    <property type="entry name" value="CysG_dimeriser"/>
    <property type="match status" value="1"/>
</dbReference>
<dbReference type="SUPFAM" id="SSF51735">
    <property type="entry name" value="NAD(P)-binding Rossmann-fold domains"/>
    <property type="match status" value="1"/>
</dbReference>
<reference evidence="12 13" key="1">
    <citation type="submission" date="2020-08" db="EMBL/GenBank/DDBJ databases">
        <title>Genomic Encyclopedia of Type Strains, Phase IV (KMG-IV): sequencing the most valuable type-strain genomes for metagenomic binning, comparative biology and taxonomic classification.</title>
        <authorList>
            <person name="Goeker M."/>
        </authorList>
    </citation>
    <scope>NUCLEOTIDE SEQUENCE [LARGE SCALE GENOMIC DNA]</scope>
    <source>
        <strain evidence="12 13">DSM 23562</strain>
    </source>
</reference>
<feature type="domain" description="MobA-like NTP transferase" evidence="10">
    <location>
        <begin position="4"/>
        <end position="147"/>
    </location>
</feature>
<accession>A0A7W9SMW0</accession>
<comment type="catalytic activity">
    <reaction evidence="8">
        <text>precorrin-2 + NAD(+) = sirohydrochlorin + NADH + 2 H(+)</text>
        <dbReference type="Rhea" id="RHEA:15613"/>
        <dbReference type="ChEBI" id="CHEBI:15378"/>
        <dbReference type="ChEBI" id="CHEBI:57540"/>
        <dbReference type="ChEBI" id="CHEBI:57945"/>
        <dbReference type="ChEBI" id="CHEBI:58351"/>
        <dbReference type="ChEBI" id="CHEBI:58827"/>
        <dbReference type="EC" id="1.3.1.76"/>
    </reaction>
</comment>
<dbReference type="GO" id="GO:0016779">
    <property type="term" value="F:nucleotidyltransferase activity"/>
    <property type="evidence" value="ECO:0007669"/>
    <property type="project" value="UniProtKB-ARBA"/>
</dbReference>
<dbReference type="GO" id="GO:0043115">
    <property type="term" value="F:precorrin-2 dehydrogenase activity"/>
    <property type="evidence" value="ECO:0007669"/>
    <property type="project" value="UniProtKB-EC"/>
</dbReference>
<dbReference type="InterPro" id="IPR037115">
    <property type="entry name" value="Sirohaem_synt_dimer_dom_sf"/>
</dbReference>
<evidence type="ECO:0000256" key="7">
    <source>
        <dbReference type="ARBA" id="ARBA00023244"/>
    </source>
</evidence>
<evidence type="ECO:0000259" key="10">
    <source>
        <dbReference type="Pfam" id="PF12804"/>
    </source>
</evidence>
<evidence type="ECO:0000256" key="2">
    <source>
        <dbReference type="ARBA" id="ARBA00012400"/>
    </source>
</evidence>
<dbReference type="AlphaFoldDB" id="A0A7W9SMW0"/>
<name>A0A7W9SMW0_ARMRO</name>
<dbReference type="RefSeq" id="WP_184193163.1">
    <property type="nucleotide sequence ID" value="NZ_JACHGW010000001.1"/>
</dbReference>
<evidence type="ECO:0000256" key="5">
    <source>
        <dbReference type="ARBA" id="ARBA00023134"/>
    </source>
</evidence>
<keyword evidence="6" id="KW-0501">Molybdenum cofactor biosynthesis</keyword>
<evidence type="ECO:0000256" key="8">
    <source>
        <dbReference type="ARBA" id="ARBA00047561"/>
    </source>
</evidence>
<keyword evidence="4" id="KW-0520">NAD</keyword>
<dbReference type="InterPro" id="IPR028161">
    <property type="entry name" value="Met8-like"/>
</dbReference>
<dbReference type="InterPro" id="IPR028281">
    <property type="entry name" value="Sirohaem_synthase_central"/>
</dbReference>
<dbReference type="InterPro" id="IPR019478">
    <property type="entry name" value="Sirohaem_synthase_dimer_dom"/>
</dbReference>
<dbReference type="InterPro" id="IPR025877">
    <property type="entry name" value="MobA-like_NTP_Trfase"/>
</dbReference>
<evidence type="ECO:0000259" key="9">
    <source>
        <dbReference type="Pfam" id="PF10414"/>
    </source>
</evidence>
<feature type="domain" description="Sirohaem synthase dimerisation" evidence="9">
    <location>
        <begin position="341"/>
        <end position="394"/>
    </location>
</feature>
<dbReference type="EC" id="1.3.1.76" evidence="2"/>
<sequence>MSEAVILAGGKSRRMGADKALLKLGDETLLTRTIRLLQESGHTRITIVGREADLQNVHFLPDSLPDAGPLAALATALAQAEGPLLVVPCDLPLLSVEALRWLGTQETGELGVVAVTPDGMPQPLFARYTPALLPTLQQALERGDRSFKPLLASGLLRLAPLPAALASHLESANDPESWQRLTQSPERPKPSYQPVYLDLRGRLVVVVGGGYVAGEKLSVLFESGAVLRVVSPELSPELQRWHAEGRFEWHPKRWEPTDQAEAFVAIGATNDKTVNRAVFQEADRQGRLGNSVDDPKFCNFILSAVARSGPMQVAISSAGCSPALAQRVRRRIVEEILTPELGELASFLGSWRPRVKAALSTFEAKQQFWEAVLDSEIPALLAAGNLDEANRRMELRVACPFQAERGACDERFCLSGGCRAGRP</sequence>
<keyword evidence="7" id="KW-0627">Porphyrin biosynthesis</keyword>
<dbReference type="Gene3D" id="3.30.160.110">
    <property type="entry name" value="Siroheme synthase, domain 2"/>
    <property type="match status" value="1"/>
</dbReference>
<dbReference type="EMBL" id="JACHGW010000001">
    <property type="protein sequence ID" value="MBB6049565.1"/>
    <property type="molecule type" value="Genomic_DNA"/>
</dbReference>
<keyword evidence="5" id="KW-0547">Nucleotide-binding</keyword>
<dbReference type="Pfam" id="PF12804">
    <property type="entry name" value="NTP_transf_3"/>
    <property type="match status" value="1"/>
</dbReference>
<evidence type="ECO:0000256" key="6">
    <source>
        <dbReference type="ARBA" id="ARBA00023150"/>
    </source>
</evidence>
<feature type="domain" description="Siroheme synthase central" evidence="11">
    <location>
        <begin position="309"/>
        <end position="333"/>
    </location>
</feature>
<keyword evidence="3" id="KW-0560">Oxidoreductase</keyword>
<dbReference type="CDD" id="cd02503">
    <property type="entry name" value="MobA"/>
    <property type="match status" value="1"/>
</dbReference>
<dbReference type="UniPathway" id="UPA00262">
    <property type="reaction ID" value="UER00222"/>
</dbReference>
<evidence type="ECO:0000256" key="1">
    <source>
        <dbReference type="ARBA" id="ARBA00005010"/>
    </source>
</evidence>
<evidence type="ECO:0000259" key="11">
    <source>
        <dbReference type="Pfam" id="PF14824"/>
    </source>
</evidence>
<dbReference type="PANTHER" id="PTHR35330:SF1">
    <property type="entry name" value="SIROHEME BIOSYNTHESIS PROTEIN MET8"/>
    <property type="match status" value="1"/>
</dbReference>
<proteinExistence type="predicted"/>
<evidence type="ECO:0000256" key="4">
    <source>
        <dbReference type="ARBA" id="ARBA00023027"/>
    </source>
</evidence>
<comment type="caution">
    <text evidence="12">The sequence shown here is derived from an EMBL/GenBank/DDBJ whole genome shotgun (WGS) entry which is preliminary data.</text>
</comment>
<dbReference type="GO" id="GO:0006777">
    <property type="term" value="P:Mo-molybdopterin cofactor biosynthetic process"/>
    <property type="evidence" value="ECO:0007669"/>
    <property type="project" value="UniProtKB-KW"/>
</dbReference>
<dbReference type="Pfam" id="PF14824">
    <property type="entry name" value="Sirohm_synth_M"/>
    <property type="match status" value="1"/>
</dbReference>
<keyword evidence="13" id="KW-1185">Reference proteome</keyword>
<dbReference type="InterPro" id="IPR013482">
    <property type="entry name" value="Molybde_CF_guanTrfase"/>
</dbReference>
<dbReference type="Gene3D" id="3.40.50.720">
    <property type="entry name" value="NAD(P)-binding Rossmann-like Domain"/>
    <property type="match status" value="1"/>
</dbReference>
<keyword evidence="5" id="KW-0342">GTP-binding</keyword>